<name>A0AAV3XW61_9GAST</name>
<reference evidence="2 3" key="1">
    <citation type="journal article" date="2021" name="Elife">
        <title>Chloroplast acquisition without the gene transfer in kleptoplastic sea slugs, Plakobranchus ocellatus.</title>
        <authorList>
            <person name="Maeda T."/>
            <person name="Takahashi S."/>
            <person name="Yoshida T."/>
            <person name="Shimamura S."/>
            <person name="Takaki Y."/>
            <person name="Nagai Y."/>
            <person name="Toyoda A."/>
            <person name="Suzuki Y."/>
            <person name="Arimoto A."/>
            <person name="Ishii H."/>
            <person name="Satoh N."/>
            <person name="Nishiyama T."/>
            <person name="Hasebe M."/>
            <person name="Maruyama T."/>
            <person name="Minagawa J."/>
            <person name="Obokata J."/>
            <person name="Shigenobu S."/>
        </authorList>
    </citation>
    <scope>NUCLEOTIDE SEQUENCE [LARGE SCALE GENOMIC DNA]</scope>
</reference>
<proteinExistence type="predicted"/>
<evidence type="ECO:0000313" key="3">
    <source>
        <dbReference type="Proteomes" id="UP000735302"/>
    </source>
</evidence>
<evidence type="ECO:0000256" key="1">
    <source>
        <dbReference type="SAM" id="MobiDB-lite"/>
    </source>
</evidence>
<comment type="caution">
    <text evidence="2">The sequence shown here is derived from an EMBL/GenBank/DDBJ whole genome shotgun (WGS) entry which is preliminary data.</text>
</comment>
<feature type="compositionally biased region" description="Acidic residues" evidence="1">
    <location>
        <begin position="46"/>
        <end position="55"/>
    </location>
</feature>
<feature type="compositionally biased region" description="Polar residues" evidence="1">
    <location>
        <begin position="168"/>
        <end position="178"/>
    </location>
</feature>
<feature type="compositionally biased region" description="Polar residues" evidence="1">
    <location>
        <begin position="94"/>
        <end position="105"/>
    </location>
</feature>
<evidence type="ECO:0000313" key="2">
    <source>
        <dbReference type="EMBL" id="GFN75045.1"/>
    </source>
</evidence>
<feature type="compositionally biased region" description="Polar residues" evidence="1">
    <location>
        <begin position="292"/>
        <end position="301"/>
    </location>
</feature>
<dbReference type="Proteomes" id="UP000735302">
    <property type="component" value="Unassembled WGS sequence"/>
</dbReference>
<feature type="compositionally biased region" description="Basic and acidic residues" evidence="1">
    <location>
        <begin position="82"/>
        <end position="93"/>
    </location>
</feature>
<protein>
    <submittedName>
        <fullName evidence="2">Uncharacterized protein</fullName>
    </submittedName>
</protein>
<accession>A0AAV3XW61</accession>
<feature type="region of interest" description="Disordered" evidence="1">
    <location>
        <begin position="267"/>
        <end position="302"/>
    </location>
</feature>
<feature type="region of interest" description="Disordered" evidence="1">
    <location>
        <begin position="503"/>
        <end position="526"/>
    </location>
</feature>
<keyword evidence="3" id="KW-1185">Reference proteome</keyword>
<feature type="region of interest" description="Disordered" evidence="1">
    <location>
        <begin position="231"/>
        <end position="253"/>
    </location>
</feature>
<feature type="compositionally biased region" description="Low complexity" evidence="1">
    <location>
        <begin position="510"/>
        <end position="523"/>
    </location>
</feature>
<feature type="compositionally biased region" description="Basic and acidic residues" evidence="1">
    <location>
        <begin position="135"/>
        <end position="144"/>
    </location>
</feature>
<feature type="region of interest" description="Disordered" evidence="1">
    <location>
        <begin position="46"/>
        <end position="212"/>
    </location>
</feature>
<feature type="compositionally biased region" description="Basic and acidic residues" evidence="1">
    <location>
        <begin position="270"/>
        <end position="281"/>
    </location>
</feature>
<feature type="region of interest" description="Disordered" evidence="1">
    <location>
        <begin position="558"/>
        <end position="591"/>
    </location>
</feature>
<sequence>MNGGRVLVKNRHSVTMATQTLNSSRTSLHSDMSVEDVADDVLTDLNEEGDNDVFDEATHDERGGLTPAPPPVGEILDDECEDSHPSIGDDKTADLSSQKARTSSDGGMDNLGFMPDTSDPLKEQSTPSNATNKAEMFKATEHKASALKSSAKSESSNKKVKSVAFRQIPTTDNSTPTSEGDGKESRAMKPSRLPLSPISGEENPTGDAGQNHVKFHNTKAETQEEIPSPRNAFLLRPDTPYQPKPKPRHTTPIKALPLGFATSTDIVPSSEDKKLQNKTPEKPTIPWIGQANPGNTRNSDQINDKIAKRQRKIGLLLKDLVLSSSIIPKGKPTFMENNSFDDDEIEDRLGAKNTMFATSNFKLGAVREGSAPEKVTHTPVKGWNSETDKIFPYTSDLLSFPAVSDAANGERLERYGAHIKKKKGKLKQMDGDDDDTMLFKPRHNLLNLDAFGPDRNCFSDQDVNDSDITDLETEPEGAISDTEGITSSRLIPVTKTHRTISIDATNSHPGTSSASGLASTTTSDIDTDLEITDCEVEEEALAQKLRGPRILPGAQAAHELNASRSASAKSRDYIPPSAQARRRGGSQNDSRRRYLALNSLRRKAYELKQVSRTKTSPKPKHKAELMSYNTRKIAQVTMMSQV</sequence>
<gene>
    <name evidence="2" type="ORF">PoB_000155100</name>
</gene>
<organism evidence="2 3">
    <name type="scientific">Plakobranchus ocellatus</name>
    <dbReference type="NCBI Taxonomy" id="259542"/>
    <lineage>
        <taxon>Eukaryota</taxon>
        <taxon>Metazoa</taxon>
        <taxon>Spiralia</taxon>
        <taxon>Lophotrochozoa</taxon>
        <taxon>Mollusca</taxon>
        <taxon>Gastropoda</taxon>
        <taxon>Heterobranchia</taxon>
        <taxon>Euthyneura</taxon>
        <taxon>Panpulmonata</taxon>
        <taxon>Sacoglossa</taxon>
        <taxon>Placobranchoidea</taxon>
        <taxon>Plakobranchidae</taxon>
        <taxon>Plakobranchus</taxon>
    </lineage>
</organism>
<feature type="compositionally biased region" description="Polar residues" evidence="1">
    <location>
        <begin position="123"/>
        <end position="132"/>
    </location>
</feature>
<dbReference type="AlphaFoldDB" id="A0AAV3XW61"/>
<dbReference type="EMBL" id="BLXT01000208">
    <property type="protein sequence ID" value="GFN75045.1"/>
    <property type="molecule type" value="Genomic_DNA"/>
</dbReference>